<organism evidence="6 7">
    <name type="scientific">Cryptococcus amylolentus CBS 6039</name>
    <dbReference type="NCBI Taxonomy" id="1295533"/>
    <lineage>
        <taxon>Eukaryota</taxon>
        <taxon>Fungi</taxon>
        <taxon>Dikarya</taxon>
        <taxon>Basidiomycota</taxon>
        <taxon>Agaricomycotina</taxon>
        <taxon>Tremellomycetes</taxon>
        <taxon>Tremellales</taxon>
        <taxon>Cryptococcaceae</taxon>
        <taxon>Cryptococcus</taxon>
    </lineage>
</organism>
<feature type="compositionally biased region" description="Basic and acidic residues" evidence="5">
    <location>
        <begin position="166"/>
        <end position="175"/>
    </location>
</feature>
<comment type="subcellular location">
    <subcellularLocation>
        <location evidence="1">Mitochondrion inner membrane</location>
    </subcellularLocation>
</comment>
<feature type="compositionally biased region" description="Basic and acidic residues" evidence="5">
    <location>
        <begin position="395"/>
        <end position="405"/>
    </location>
</feature>
<proteinExistence type="predicted"/>
<feature type="region of interest" description="Disordered" evidence="5">
    <location>
        <begin position="344"/>
        <end position="579"/>
    </location>
</feature>
<evidence type="ECO:0000256" key="2">
    <source>
        <dbReference type="ARBA" id="ARBA00022792"/>
    </source>
</evidence>
<dbReference type="EMBL" id="AWGJ01000012">
    <property type="protein sequence ID" value="ODN74228.1"/>
    <property type="molecule type" value="Genomic_DNA"/>
</dbReference>
<evidence type="ECO:0000313" key="7">
    <source>
        <dbReference type="Proteomes" id="UP000094065"/>
    </source>
</evidence>
<evidence type="ECO:0000256" key="5">
    <source>
        <dbReference type="SAM" id="MobiDB-lite"/>
    </source>
</evidence>
<keyword evidence="4" id="KW-0472">Membrane</keyword>
<sequence length="602" mass="66211">MFGALVNRPNKIQAKQVAFQAQHVPVYLRGNGKYYYRAYLALLGVSLVGSTFQLVQYARNRISSTRGMPSKLPADGQIIAAILEIIDQNPSPHPSFAAPAISISHLASNLHTSPTSLAPSPSHIADLIRPLSETLFDAPREPVVRSVRKGLSKEVWIVFDRISRPGDDNRGRAVDQPRTPRTGHAPLASLPRPPSRPRTRDEPLPTADVNVEPKTLHLIPTLPGGSSHTPPSPTLHKQNRRGGTFFRPFGKSSTKEEVPPSPHVPLLLSSRKSGGVTEEEAAIRQMARGDGGKAIFDPMRDVAPPTPVSYGSVPFPSPKPHHLSNESTFTAARWHVDTYRQRLAENTPGNDDGDGASFDIIDAYADPEPEQPPRTSRTLNDNAVTQAPSSTSKSLKVDVSERSRESILTPVQEETTDEGDGSDREGELSGAFEHDRIVDALEGDASEDDDDVGKASVESDDEAEARKSTLKSKDDIAGRGTGEDAASKRQRKRDEGASPGDEMPLYEEEERDASSDGGGAAQVNKDSQEVPERREKRRHKHEKRHKSKDRYERKKHSDKKDKTLSKKKHKHRHESVLKEPKTPWLVQTFEGLPFEPAIPTVS</sequence>
<feature type="compositionally biased region" description="Polar residues" evidence="5">
    <location>
        <begin position="373"/>
        <end position="394"/>
    </location>
</feature>
<evidence type="ECO:0000256" key="4">
    <source>
        <dbReference type="ARBA" id="ARBA00023136"/>
    </source>
</evidence>
<dbReference type="GeneID" id="30158982"/>
<dbReference type="RefSeq" id="XP_018990090.1">
    <property type="nucleotide sequence ID" value="XM_019142447.1"/>
</dbReference>
<dbReference type="AlphaFoldDB" id="A0A1E3HD07"/>
<evidence type="ECO:0000256" key="1">
    <source>
        <dbReference type="ARBA" id="ARBA00004273"/>
    </source>
</evidence>
<comment type="caution">
    <text evidence="6">The sequence shown here is derived from an EMBL/GenBank/DDBJ whole genome shotgun (WGS) entry which is preliminary data.</text>
</comment>
<keyword evidence="7" id="KW-1185">Reference proteome</keyword>
<dbReference type="Proteomes" id="UP000094065">
    <property type="component" value="Unassembled WGS sequence"/>
</dbReference>
<keyword evidence="2" id="KW-0999">Mitochondrion inner membrane</keyword>
<gene>
    <name evidence="6" type="ORF">L202_07673</name>
</gene>
<dbReference type="OrthoDB" id="5511599at2759"/>
<feature type="compositionally biased region" description="Low complexity" evidence="5">
    <location>
        <begin position="220"/>
        <end position="229"/>
    </location>
</feature>
<protein>
    <submittedName>
        <fullName evidence="6">Uncharacterized protein</fullName>
    </submittedName>
</protein>
<name>A0A1E3HD07_9TREE</name>
<feature type="compositionally biased region" description="Basic and acidic residues" evidence="5">
    <location>
        <begin position="421"/>
        <end position="439"/>
    </location>
</feature>
<evidence type="ECO:0000256" key="3">
    <source>
        <dbReference type="ARBA" id="ARBA00023128"/>
    </source>
</evidence>
<dbReference type="InterPro" id="IPR039297">
    <property type="entry name" value="COX7a"/>
</dbReference>
<dbReference type="GO" id="GO:0005743">
    <property type="term" value="C:mitochondrial inner membrane"/>
    <property type="evidence" value="ECO:0007669"/>
    <property type="project" value="UniProtKB-SubCell"/>
</dbReference>
<feature type="compositionally biased region" description="Basic residues" evidence="5">
    <location>
        <begin position="535"/>
        <end position="557"/>
    </location>
</feature>
<accession>A0A1E3HD07</accession>
<reference evidence="6 7" key="1">
    <citation type="submission" date="2016-06" db="EMBL/GenBank/DDBJ databases">
        <title>Evolution of pathogenesis and genome organization in the Tremellales.</title>
        <authorList>
            <person name="Cuomo C."/>
            <person name="Litvintseva A."/>
            <person name="Heitman J."/>
            <person name="Chen Y."/>
            <person name="Sun S."/>
            <person name="Springer D."/>
            <person name="Dromer F."/>
            <person name="Young S."/>
            <person name="Zeng Q."/>
            <person name="Chapman S."/>
            <person name="Gujja S."/>
            <person name="Saif S."/>
            <person name="Birren B."/>
        </authorList>
    </citation>
    <scope>NUCLEOTIDE SEQUENCE [LARGE SCALE GENOMIC DNA]</scope>
    <source>
        <strain evidence="6 7">CBS 6039</strain>
    </source>
</reference>
<dbReference type="Pfam" id="PF02238">
    <property type="entry name" value="COX7a"/>
    <property type="match status" value="1"/>
</dbReference>
<feature type="compositionally biased region" description="Basic and acidic residues" evidence="5">
    <location>
        <begin position="464"/>
        <end position="496"/>
    </location>
</feature>
<feature type="compositionally biased region" description="Acidic residues" evidence="5">
    <location>
        <begin position="441"/>
        <end position="451"/>
    </location>
</feature>
<keyword evidence="3" id="KW-0496">Mitochondrion</keyword>
<evidence type="ECO:0000313" key="6">
    <source>
        <dbReference type="EMBL" id="ODN74228.1"/>
    </source>
</evidence>
<dbReference type="STRING" id="1295533.A0A1E3HD07"/>
<feature type="region of interest" description="Disordered" evidence="5">
    <location>
        <begin position="166"/>
        <end position="279"/>
    </location>
</feature>